<dbReference type="InterPro" id="IPR023458">
    <property type="entry name" value="Met-tRNA_ligase_1"/>
</dbReference>
<evidence type="ECO:0000256" key="40">
    <source>
        <dbReference type="PROSITE-ProRule" id="PRU00209"/>
    </source>
</evidence>
<comment type="caution">
    <text evidence="45">The sequence shown here is derived from an EMBL/GenBank/DDBJ whole genome shotgun (WGS) entry which is preliminary data.</text>
</comment>
<evidence type="ECO:0000256" key="29">
    <source>
        <dbReference type="ARBA" id="ARBA00022989"/>
    </source>
</evidence>
<dbReference type="Pfam" id="PF09334">
    <property type="entry name" value="tRNA-synt_1g"/>
    <property type="match status" value="1"/>
</dbReference>
<dbReference type="InterPro" id="IPR017896">
    <property type="entry name" value="4Fe4S_Fe-S-bd"/>
</dbReference>
<keyword evidence="23" id="KW-0378">Hydrolase</keyword>
<dbReference type="FunFam" id="1.10.730.10:FF:000005">
    <property type="entry name" value="Methionine--tRNA ligase"/>
    <property type="match status" value="1"/>
</dbReference>
<dbReference type="GO" id="GO:0004825">
    <property type="term" value="F:methionine-tRNA ligase activity"/>
    <property type="evidence" value="ECO:0007669"/>
    <property type="project" value="UniProtKB-EC"/>
</dbReference>
<feature type="transmembrane region" description="Helical" evidence="42">
    <location>
        <begin position="1411"/>
        <end position="1432"/>
    </location>
</feature>
<dbReference type="InterPro" id="IPR004036">
    <property type="entry name" value="Endonuclease-III-like_CS2"/>
</dbReference>
<dbReference type="NCBIfam" id="TIGR01083">
    <property type="entry name" value="nth"/>
    <property type="match status" value="1"/>
</dbReference>
<evidence type="ECO:0000256" key="21">
    <source>
        <dbReference type="ARBA" id="ARBA00022741"/>
    </source>
</evidence>
<dbReference type="Gene3D" id="2.20.28.20">
    <property type="entry name" value="Methionyl-tRNA synthetase, Zn-domain"/>
    <property type="match status" value="1"/>
</dbReference>
<evidence type="ECO:0000256" key="39">
    <source>
        <dbReference type="ARBA" id="ARBA00047364"/>
    </source>
</evidence>
<dbReference type="SUPFAM" id="SSF48150">
    <property type="entry name" value="DNA-glycosylase"/>
    <property type="match status" value="1"/>
</dbReference>
<dbReference type="InterPro" id="IPR033911">
    <property type="entry name" value="MetRS_core"/>
</dbReference>
<evidence type="ECO:0000256" key="19">
    <source>
        <dbReference type="ARBA" id="ARBA00022692"/>
    </source>
</evidence>
<dbReference type="GO" id="GO:0055085">
    <property type="term" value="P:transmembrane transport"/>
    <property type="evidence" value="ECO:0007669"/>
    <property type="project" value="InterPro"/>
</dbReference>
<dbReference type="InterPro" id="IPR002547">
    <property type="entry name" value="tRNA-bd_dom"/>
</dbReference>
<dbReference type="FunFam" id="1.10.1670.10:FF:000001">
    <property type="entry name" value="Endonuclease III"/>
    <property type="match status" value="1"/>
</dbReference>
<dbReference type="InterPro" id="IPR007329">
    <property type="entry name" value="FMN-bd"/>
</dbReference>
<accession>A0A812IMR6</accession>
<dbReference type="InterPro" id="IPR014729">
    <property type="entry name" value="Rossmann-like_a/b/a_fold"/>
</dbReference>
<keyword evidence="35" id="KW-0234">DNA repair</keyword>
<keyword evidence="28" id="KW-1278">Translocase</keyword>
<keyword evidence="24" id="KW-0862">Zinc</keyword>
<keyword evidence="11" id="KW-0813">Transport</keyword>
<evidence type="ECO:0000256" key="27">
    <source>
        <dbReference type="ARBA" id="ARBA00022917"/>
    </source>
</evidence>
<evidence type="ECO:0000256" key="9">
    <source>
        <dbReference type="ARBA" id="ARBA00012838"/>
    </source>
</evidence>
<dbReference type="InterPro" id="IPR009080">
    <property type="entry name" value="tRNAsynth_Ia_anticodon-bd"/>
</dbReference>
<dbReference type="Gene3D" id="1.10.340.30">
    <property type="entry name" value="Hypothetical protein, domain 2"/>
    <property type="match status" value="1"/>
</dbReference>
<dbReference type="InterPro" id="IPR017900">
    <property type="entry name" value="4Fe4S_Fe_S_CS"/>
</dbReference>
<dbReference type="InterPro" id="IPR012340">
    <property type="entry name" value="NA-bd_OB-fold"/>
</dbReference>
<dbReference type="GO" id="GO:0016829">
    <property type="term" value="F:lyase activity"/>
    <property type="evidence" value="ECO:0007669"/>
    <property type="project" value="UniProtKB-KW"/>
</dbReference>
<keyword evidence="34" id="KW-0030">Aminoacyl-tRNA synthetase</keyword>
<dbReference type="PROSITE" id="PS00198">
    <property type="entry name" value="4FE4S_FER_1"/>
    <property type="match status" value="1"/>
</dbReference>
<feature type="transmembrane region" description="Helical" evidence="42">
    <location>
        <begin position="1557"/>
        <end position="1575"/>
    </location>
</feature>
<dbReference type="CDD" id="cd00056">
    <property type="entry name" value="ENDO3c"/>
    <property type="match status" value="1"/>
</dbReference>
<evidence type="ECO:0000256" key="17">
    <source>
        <dbReference type="ARBA" id="ARBA00022630"/>
    </source>
</evidence>
<comment type="catalytic activity">
    <reaction evidence="39">
        <text>tRNA(Met) + L-methionine + ATP = L-methionyl-tRNA(Met) + AMP + diphosphate</text>
        <dbReference type="Rhea" id="RHEA:13481"/>
        <dbReference type="Rhea" id="RHEA-COMP:9667"/>
        <dbReference type="Rhea" id="RHEA-COMP:9698"/>
        <dbReference type="ChEBI" id="CHEBI:30616"/>
        <dbReference type="ChEBI" id="CHEBI:33019"/>
        <dbReference type="ChEBI" id="CHEBI:57844"/>
        <dbReference type="ChEBI" id="CHEBI:78442"/>
        <dbReference type="ChEBI" id="CHEBI:78530"/>
        <dbReference type="ChEBI" id="CHEBI:456215"/>
        <dbReference type="EC" id="6.1.1.10"/>
    </reaction>
</comment>
<dbReference type="InterPro" id="IPR004035">
    <property type="entry name" value="Endouclease-III_FeS-bd_BS"/>
</dbReference>
<dbReference type="InterPro" id="IPR001412">
    <property type="entry name" value="aa-tRNA-synth_I_CS"/>
</dbReference>
<dbReference type="InterPro" id="IPR003667">
    <property type="entry name" value="NqrDE/RnfAE"/>
</dbReference>
<evidence type="ECO:0000313" key="45">
    <source>
        <dbReference type="EMBL" id="CAE7149250.1"/>
    </source>
</evidence>
<feature type="transmembrane region" description="Helical" evidence="42">
    <location>
        <begin position="727"/>
        <end position="748"/>
    </location>
</feature>
<dbReference type="GO" id="GO:0016020">
    <property type="term" value="C:membrane"/>
    <property type="evidence" value="ECO:0007669"/>
    <property type="project" value="InterPro"/>
</dbReference>
<dbReference type="GO" id="GO:0005829">
    <property type="term" value="C:cytosol"/>
    <property type="evidence" value="ECO:0007669"/>
    <property type="project" value="TreeGrafter"/>
</dbReference>
<dbReference type="InterPro" id="IPR011257">
    <property type="entry name" value="DNA_glycosylase"/>
</dbReference>
<dbReference type="InterPro" id="IPR003265">
    <property type="entry name" value="HhH-GPD_domain"/>
</dbReference>
<feature type="domain" description="TRNA-binding" evidence="43">
    <location>
        <begin position="573"/>
        <end position="675"/>
    </location>
</feature>
<keyword evidence="29 42" id="KW-1133">Transmembrane helix</keyword>
<keyword evidence="12" id="KW-0004">4Fe-4S</keyword>
<evidence type="ECO:0000256" key="30">
    <source>
        <dbReference type="ARBA" id="ARBA00023004"/>
    </source>
</evidence>
<evidence type="ECO:0000256" key="38">
    <source>
        <dbReference type="ARBA" id="ARBA00030904"/>
    </source>
</evidence>
<evidence type="ECO:0000256" key="18">
    <source>
        <dbReference type="ARBA" id="ARBA00022643"/>
    </source>
</evidence>
<dbReference type="NCBIfam" id="NF009070">
    <property type="entry name" value="PRK12405.1"/>
    <property type="match status" value="1"/>
</dbReference>
<keyword evidence="30" id="KW-0408">Iron</keyword>
<dbReference type="Proteomes" id="UP000649617">
    <property type="component" value="Unassembled WGS sequence"/>
</dbReference>
<dbReference type="FunFam" id="2.40.50.140:FF:000042">
    <property type="entry name" value="Methionine--tRNA ligase"/>
    <property type="match status" value="1"/>
</dbReference>
<evidence type="ECO:0000259" key="44">
    <source>
        <dbReference type="PROSITE" id="PS51379"/>
    </source>
</evidence>
<feature type="transmembrane region" description="Helical" evidence="42">
    <location>
        <begin position="1385"/>
        <end position="1405"/>
    </location>
</feature>
<comment type="similarity">
    <text evidence="6">Belongs to the class-I aminoacyl-tRNA synthetase family.</text>
</comment>
<dbReference type="GO" id="GO:0005524">
    <property type="term" value="F:ATP binding"/>
    <property type="evidence" value="ECO:0007669"/>
    <property type="project" value="UniProtKB-KW"/>
</dbReference>
<keyword evidence="22" id="KW-0227">DNA damage</keyword>
<evidence type="ECO:0000256" key="16">
    <source>
        <dbReference type="ARBA" id="ARBA00022598"/>
    </source>
</evidence>
<evidence type="ECO:0000256" key="4">
    <source>
        <dbReference type="ARBA" id="ARBA00004127"/>
    </source>
</evidence>
<keyword evidence="27" id="KW-0648">Protein biosynthesis</keyword>
<dbReference type="InterPro" id="IPR003651">
    <property type="entry name" value="Endonuclease3_FeS-loop_motif"/>
</dbReference>
<dbReference type="FunFam" id="2.20.28.20:FF:000001">
    <property type="entry name" value="Methionine--tRNA ligase"/>
    <property type="match status" value="1"/>
</dbReference>
<keyword evidence="19 42" id="KW-0812">Transmembrane</keyword>
<feature type="transmembrane region" description="Helical" evidence="42">
    <location>
        <begin position="694"/>
        <end position="715"/>
    </location>
</feature>
<dbReference type="InterPro" id="IPR029038">
    <property type="entry name" value="MetRS_Zn"/>
</dbReference>
<dbReference type="NCBIfam" id="NF001100">
    <property type="entry name" value="PRK00133.1"/>
    <property type="match status" value="1"/>
</dbReference>
<evidence type="ECO:0000256" key="23">
    <source>
        <dbReference type="ARBA" id="ARBA00022801"/>
    </source>
</evidence>
<dbReference type="SUPFAM" id="SSF50249">
    <property type="entry name" value="Nucleic acid-binding proteins"/>
    <property type="match status" value="1"/>
</dbReference>
<evidence type="ECO:0000313" key="46">
    <source>
        <dbReference type="Proteomes" id="UP000649617"/>
    </source>
</evidence>
<name>A0A812IMR6_SYMPI</name>
<evidence type="ECO:0000256" key="1">
    <source>
        <dbReference type="ARBA" id="ARBA00001947"/>
    </source>
</evidence>
<dbReference type="GO" id="GO:0046872">
    <property type="term" value="F:metal ion binding"/>
    <property type="evidence" value="ECO:0007669"/>
    <property type="project" value="UniProtKB-KW"/>
</dbReference>
<dbReference type="SMART" id="SM00525">
    <property type="entry name" value="FES"/>
    <property type="match status" value="1"/>
</dbReference>
<dbReference type="PANTHER" id="PTHR45765:SF1">
    <property type="entry name" value="METHIONINE--TRNA LIGASE, CYTOPLASMIC"/>
    <property type="match status" value="1"/>
</dbReference>
<keyword evidence="46" id="KW-1185">Reference proteome</keyword>
<dbReference type="GO" id="GO:0009055">
    <property type="term" value="F:electron transfer activity"/>
    <property type="evidence" value="ECO:0007669"/>
    <property type="project" value="InterPro"/>
</dbReference>
<evidence type="ECO:0000256" key="36">
    <source>
        <dbReference type="ARBA" id="ARBA00023239"/>
    </source>
</evidence>
<feature type="transmembrane region" description="Helical" evidence="42">
    <location>
        <begin position="1102"/>
        <end position="1126"/>
    </location>
</feature>
<keyword evidence="31" id="KW-0411">Iron-sulfur</keyword>
<dbReference type="InterPro" id="IPR015413">
    <property type="entry name" value="Methionyl/Leucyl_tRNA_Synth"/>
</dbReference>
<evidence type="ECO:0000256" key="24">
    <source>
        <dbReference type="ARBA" id="ARBA00022833"/>
    </source>
</evidence>
<comment type="subcellular location">
    <subcellularLocation>
        <location evidence="5">Cytoplasm</location>
    </subcellularLocation>
    <subcellularLocation>
        <location evidence="4">Endomembrane system</location>
        <topology evidence="4">Multi-pass membrane protein</topology>
    </subcellularLocation>
</comment>
<dbReference type="CDD" id="cd00814">
    <property type="entry name" value="MetRS_core"/>
    <property type="match status" value="1"/>
</dbReference>
<dbReference type="PANTHER" id="PTHR45765">
    <property type="entry name" value="METHIONINE--TRNA LIGASE"/>
    <property type="match status" value="1"/>
</dbReference>
<dbReference type="PROSITE" id="PS01155">
    <property type="entry name" value="ENDONUCLEASE_III_2"/>
    <property type="match status" value="1"/>
</dbReference>
<evidence type="ECO:0000256" key="41">
    <source>
        <dbReference type="SAM" id="MobiDB-lite"/>
    </source>
</evidence>
<evidence type="ECO:0000256" key="5">
    <source>
        <dbReference type="ARBA" id="ARBA00004496"/>
    </source>
</evidence>
<dbReference type="Pfam" id="PF01588">
    <property type="entry name" value="tRNA_bind"/>
    <property type="match status" value="1"/>
</dbReference>
<evidence type="ECO:0000256" key="34">
    <source>
        <dbReference type="ARBA" id="ARBA00023146"/>
    </source>
</evidence>
<dbReference type="InterPro" id="IPR000445">
    <property type="entry name" value="HhH_motif"/>
</dbReference>
<dbReference type="GO" id="GO:0003906">
    <property type="term" value="F:DNA-(apurinic or apyrimidinic site) endonuclease activity"/>
    <property type="evidence" value="ECO:0007669"/>
    <property type="project" value="InterPro"/>
</dbReference>
<dbReference type="InterPro" id="IPR011303">
    <property type="entry name" value="RnfD_bac"/>
</dbReference>
<evidence type="ECO:0000256" key="7">
    <source>
        <dbReference type="ARBA" id="ARBA00008343"/>
    </source>
</evidence>
<dbReference type="InterPro" id="IPR004495">
    <property type="entry name" value="Met-tRNA-synth_bsu_C"/>
</dbReference>
<keyword evidence="25" id="KW-0067">ATP-binding</keyword>
<organism evidence="45 46">
    <name type="scientific">Symbiodinium pilosum</name>
    <name type="common">Dinoflagellate</name>
    <dbReference type="NCBI Taxonomy" id="2952"/>
    <lineage>
        <taxon>Eukaryota</taxon>
        <taxon>Sar</taxon>
        <taxon>Alveolata</taxon>
        <taxon>Dinophyceae</taxon>
        <taxon>Suessiales</taxon>
        <taxon>Symbiodiniaceae</taxon>
        <taxon>Symbiodinium</taxon>
    </lineage>
</organism>
<dbReference type="InterPro" id="IPR041872">
    <property type="entry name" value="Anticodon_Met"/>
</dbReference>
<evidence type="ECO:0000256" key="13">
    <source>
        <dbReference type="ARBA" id="ARBA00022490"/>
    </source>
</evidence>
<dbReference type="HAMAP" id="MF_00942">
    <property type="entry name" value="Nth"/>
    <property type="match status" value="1"/>
</dbReference>
<evidence type="ECO:0000256" key="11">
    <source>
        <dbReference type="ARBA" id="ARBA00022448"/>
    </source>
</evidence>
<evidence type="ECO:0000256" key="35">
    <source>
        <dbReference type="ARBA" id="ARBA00023204"/>
    </source>
</evidence>
<keyword evidence="37" id="KW-0326">Glycosidase</keyword>
<feature type="transmembrane region" description="Helical" evidence="42">
    <location>
        <begin position="1165"/>
        <end position="1183"/>
    </location>
</feature>
<keyword evidence="13" id="KW-0963">Cytoplasm</keyword>
<evidence type="ECO:0000256" key="12">
    <source>
        <dbReference type="ARBA" id="ARBA00022485"/>
    </source>
</evidence>
<dbReference type="SUPFAM" id="SSF57770">
    <property type="entry name" value="Methionyl-tRNA synthetase (MetRS), Zn-domain"/>
    <property type="match status" value="1"/>
</dbReference>
<keyword evidence="36" id="KW-0456">Lyase</keyword>
<dbReference type="InterPro" id="IPR014758">
    <property type="entry name" value="Met-tRNA_synth"/>
</dbReference>
<feature type="transmembrane region" description="Helical" evidence="42">
    <location>
        <begin position="1444"/>
        <end position="1465"/>
    </location>
</feature>
<dbReference type="Gene3D" id="3.30.70.20">
    <property type="match status" value="1"/>
</dbReference>
<evidence type="ECO:0000256" key="32">
    <source>
        <dbReference type="ARBA" id="ARBA00023125"/>
    </source>
</evidence>
<feature type="transmembrane region" description="Helical" evidence="42">
    <location>
        <begin position="1471"/>
        <end position="1488"/>
    </location>
</feature>
<evidence type="ECO:0000256" key="14">
    <source>
        <dbReference type="ARBA" id="ARBA00022553"/>
    </source>
</evidence>
<dbReference type="HAMAP" id="MF_00098">
    <property type="entry name" value="Met_tRNA_synth_type1"/>
    <property type="match status" value="1"/>
</dbReference>
<dbReference type="SUPFAM" id="SSF47323">
    <property type="entry name" value="Anticodon-binding domain of a subclass of class I aminoacyl-tRNA synthetases"/>
    <property type="match status" value="1"/>
</dbReference>
<evidence type="ECO:0000256" key="26">
    <source>
        <dbReference type="ARBA" id="ARBA00022884"/>
    </source>
</evidence>
<reference evidence="45" key="1">
    <citation type="submission" date="2021-02" db="EMBL/GenBank/DDBJ databases">
        <authorList>
            <person name="Dougan E. K."/>
            <person name="Rhodes N."/>
            <person name="Thang M."/>
            <person name="Chan C."/>
        </authorList>
    </citation>
    <scope>NUCLEOTIDE SEQUENCE</scope>
</reference>
<dbReference type="EC" id="6.1.1.10" evidence="9"/>
<dbReference type="Gene3D" id="3.40.50.620">
    <property type="entry name" value="HUPs"/>
    <property type="match status" value="1"/>
</dbReference>
<evidence type="ECO:0000256" key="3">
    <source>
        <dbReference type="ARBA" id="ARBA00003314"/>
    </source>
</evidence>
<dbReference type="NCBIfam" id="TIGR00399">
    <property type="entry name" value="metG_C_term"/>
    <property type="match status" value="1"/>
</dbReference>
<evidence type="ECO:0000256" key="25">
    <source>
        <dbReference type="ARBA" id="ARBA00022840"/>
    </source>
</evidence>
<evidence type="ECO:0000256" key="31">
    <source>
        <dbReference type="ARBA" id="ARBA00023014"/>
    </source>
</evidence>
<feature type="transmembrane region" description="Helical" evidence="42">
    <location>
        <begin position="1011"/>
        <end position="1038"/>
    </location>
</feature>
<dbReference type="NCBIfam" id="TIGR01944">
    <property type="entry name" value="rnfB"/>
    <property type="match status" value="1"/>
</dbReference>
<dbReference type="GO" id="GO:0003677">
    <property type="term" value="F:DNA binding"/>
    <property type="evidence" value="ECO:0007669"/>
    <property type="project" value="UniProtKB-KW"/>
</dbReference>
<keyword evidence="26 40" id="KW-0694">RNA-binding</keyword>
<sequence length="1784" mass="194728">MSRRILVTSALPNANGPIHLGHMLEHVQTDIWVRFQRMRGHEVIYVCADDTHGTATMIRAEEEGVDAETLIEKMRLDHLQDFNGFNISYDNYYSTHSDENRYFSELIYNRLKDKDLIFTRSVEQLYDPEKQLFLADRFVVGECPKCGEPGQYGDNCEKCAATYDATDLKNPRSVYSGATPELRASDHYFFDLPQYTDFLKKWTRSGAVQPEVANKLSEWLDAGLKAWDISRDAPYFGFVIPGTTDKYFYVWMDAPIGYMASFKNYCDSSNEVVFDDFWSPDSTCEVHHFIGKDIINFHALFWPAVLDGAGFRPPTRIHTHGFITVNGTKMSKSRGTFINAADYLKFLDPEYLRYYYATKLNGSSDDLDINLEDFVQRVNSDLVGKVINIASRCAGFINKQFDGVLSERIHDEDLWQQFVDAEKAIAGFYEGDDTSKAVREITRLADLANQYIAQHEPWKLNKDPERHEDLQLICSQAINMFRSLAVYLKPILPQMALKSEAFLNVAALQWSDHSTPLLGHNIGAFKSMLTRMEMKTVDQLVAASAQASPNDEKSPEETPVAEREEDAHISIDDFTKVKLKVAKVIAAEPVEGADKLLQLTLDVGDHQRQVFSGIKAAYNPEDLVGRLTVVVANLAPRKMRFGVSEGMVLAAGPGGEEIFLLSPDSGALLVNNFVLAQFLGLCPFMGITRGYDTALATGLATTFVLTLAATLSYLLYHGILVPLEVTYLRIILFIVVIAGVVQLVKYYLEATSPILHQLLGIYLPLITSNCAVLGVALLAVNQSLTLLQTMVYSVGAAGGFTLVMVLFGAMRERLQHEGIPQPFQGVPIALLSAGIMSLAFMGFQGLAIAQGASLNLCPPGGRSVHLQLIELMGGTDEPPPQQNPPAVAVIDESRCIGCTLCLPPCPVDAIVGAGNLMHTVIEAECTGCELCIPATCSSAHYRGQTPGLHQLQPLQSGTVAMTYVLGLGVLWNLTILSLACVLCEGLIGFARGKTTADVLHQLQDCSALVTAWLIAICLPPFCDISILLIAAVSAIGLAKQAYGGLGHNLFNPAMVGYAVVLVSFPQDLANWPGLAQASPDALSGATLLTEFRYRQGLTTEEFVFAFGQAIGDQKLIVFSFLIGGLLLTFRRLLAWRIPAGMFAGLLLASLFGYDAGSSASLGSPWFHWTTGGFMAAAFFIATDPVTHPRGDRQQIIFGLTVGALIYLIRGFGVYPDGIAQIMSKVMVLKVFTPLLIIGGLCGVLLILTNQFTAADIQANREARTRALLEEMLGQPLPAKTNIEADVFGTCTTWLFTRAETAGYAGPIYLTALWRVGKASADTQGLSMRVIAHRETPGIGDFIDHTRSPWMTELDNTSAQAYAQLDAVSGATITSNAIKRVLRSAVLTHNPAWAQLLGLCPLMAVSTTVVNALGLAAASSFVVIGSNVMISSLRHHIPEQARLPCFVLIIATFTTVTTMVLEAFSYELYLKIALFVQIIVTNCMILGRAEAFASRQPVGPACLDALGTAVGFAIALIALGSVRELLAYGSLLRDADLLFGPNAQQWSLQLMDIGPLPLAAYAPGAFIVAGLMFALIKALGRRNPTASAENPNPTTELSYNSAFELLIAVILSAQATDVSVNKATGPLFSVANTPEAIYRLGVGKLKTYIKTIGLFNTKAANVIKTCKILMDEFNSEVPEDRESLEKLPGVGRKTANVILNTAFGHPTIAVDTHIFRVSNRTKIAMGSNVLQVEKKLLKVVPEAYKRDAHHWMILHGRYVCIARKPRCGACSIEDLCEYKDKTDIA</sequence>
<evidence type="ECO:0000256" key="20">
    <source>
        <dbReference type="ARBA" id="ARBA00022723"/>
    </source>
</evidence>
<dbReference type="InterPro" id="IPR023170">
    <property type="entry name" value="HhH_base_excis_C"/>
</dbReference>
<keyword evidence="14" id="KW-0597">Phosphoprotein</keyword>
<evidence type="ECO:0000256" key="2">
    <source>
        <dbReference type="ARBA" id="ARBA00001966"/>
    </source>
</evidence>
<feature type="compositionally biased region" description="Basic and acidic residues" evidence="41">
    <location>
        <begin position="550"/>
        <end position="565"/>
    </location>
</feature>
<dbReference type="CDD" id="cd02800">
    <property type="entry name" value="tRNA_bind_EcMetRS_like"/>
    <property type="match status" value="1"/>
</dbReference>
<dbReference type="Gene3D" id="2.40.50.140">
    <property type="entry name" value="Nucleic acid-binding proteins"/>
    <property type="match status" value="1"/>
</dbReference>
<comment type="cofactor">
    <cofactor evidence="2">
        <name>[4Fe-4S] cluster</name>
        <dbReference type="ChEBI" id="CHEBI:49883"/>
    </cofactor>
</comment>
<keyword evidence="33 42" id="KW-0472">Membrane</keyword>
<feature type="transmembrane region" description="Helical" evidence="42">
    <location>
        <begin position="1226"/>
        <end position="1247"/>
    </location>
</feature>
<dbReference type="GO" id="GO:0006431">
    <property type="term" value="P:methionyl-tRNA aminoacylation"/>
    <property type="evidence" value="ECO:0007669"/>
    <property type="project" value="InterPro"/>
</dbReference>
<dbReference type="PROSITE" id="PS00764">
    <property type="entry name" value="ENDONUCLEASE_III_1"/>
    <property type="match status" value="1"/>
</dbReference>
<dbReference type="GO" id="GO:0000049">
    <property type="term" value="F:tRNA binding"/>
    <property type="evidence" value="ECO:0007669"/>
    <property type="project" value="UniProtKB-UniRule"/>
</dbReference>
<keyword evidence="32" id="KW-0238">DNA-binding</keyword>
<dbReference type="SMART" id="SM00478">
    <property type="entry name" value="ENDO3c"/>
    <property type="match status" value="1"/>
</dbReference>
<dbReference type="GO" id="GO:0022900">
    <property type="term" value="P:electron transport chain"/>
    <property type="evidence" value="ECO:0007669"/>
    <property type="project" value="InterPro"/>
</dbReference>
<keyword evidence="18" id="KW-0288">FMN</keyword>
<dbReference type="PROSITE" id="PS50886">
    <property type="entry name" value="TRBD"/>
    <property type="match status" value="1"/>
</dbReference>
<dbReference type="Pfam" id="PF02508">
    <property type="entry name" value="Rnf-Nqr"/>
    <property type="match status" value="2"/>
</dbReference>
<dbReference type="PROSITE" id="PS51379">
    <property type="entry name" value="4FE4S_FER_2"/>
    <property type="match status" value="1"/>
</dbReference>
<keyword evidence="17" id="KW-0285">Flavoprotein</keyword>
<evidence type="ECO:0000256" key="10">
    <source>
        <dbReference type="ARBA" id="ARBA00018753"/>
    </source>
</evidence>
<feature type="transmembrane region" description="Helical" evidence="42">
    <location>
        <begin position="1500"/>
        <end position="1521"/>
    </location>
</feature>
<evidence type="ECO:0000259" key="43">
    <source>
        <dbReference type="PROSITE" id="PS50886"/>
    </source>
</evidence>
<feature type="transmembrane region" description="Helical" evidence="42">
    <location>
        <begin position="786"/>
        <end position="807"/>
    </location>
</feature>
<keyword evidence="21" id="KW-0547">Nucleotide-binding</keyword>
<dbReference type="GO" id="GO:0010181">
    <property type="term" value="F:FMN binding"/>
    <property type="evidence" value="ECO:0007669"/>
    <property type="project" value="InterPro"/>
</dbReference>
<evidence type="ECO:0000256" key="8">
    <source>
        <dbReference type="ARBA" id="ARBA00011738"/>
    </source>
</evidence>
<feature type="transmembrane region" description="Helical" evidence="42">
    <location>
        <begin position="760"/>
        <end position="780"/>
    </location>
</feature>
<feature type="transmembrane region" description="Helical" evidence="42">
    <location>
        <begin position="1133"/>
        <end position="1153"/>
    </location>
</feature>
<dbReference type="InterPro" id="IPR010207">
    <property type="entry name" value="Elect_transpt_cplx_RnfB/RsxB"/>
</dbReference>
<evidence type="ECO:0000256" key="22">
    <source>
        <dbReference type="ARBA" id="ARBA00022763"/>
    </source>
</evidence>
<dbReference type="FunFam" id="1.10.340.30:FF:000001">
    <property type="entry name" value="Endonuclease III"/>
    <property type="match status" value="1"/>
</dbReference>
<feature type="transmembrane region" description="Helical" evidence="42">
    <location>
        <begin position="1195"/>
        <end position="1214"/>
    </location>
</feature>
<evidence type="ECO:0000256" key="28">
    <source>
        <dbReference type="ARBA" id="ARBA00022967"/>
    </source>
</evidence>
<evidence type="ECO:0000256" key="6">
    <source>
        <dbReference type="ARBA" id="ARBA00005594"/>
    </source>
</evidence>
<dbReference type="SUPFAM" id="SSF54862">
    <property type="entry name" value="4Fe-4S ferredoxins"/>
    <property type="match status" value="1"/>
</dbReference>
<evidence type="ECO:0000256" key="37">
    <source>
        <dbReference type="ARBA" id="ARBA00023295"/>
    </source>
</evidence>
<keyword evidence="15 40" id="KW-0820">tRNA-binding</keyword>
<dbReference type="SMART" id="SM00900">
    <property type="entry name" value="FMN_bind"/>
    <property type="match status" value="1"/>
</dbReference>
<dbReference type="Pfam" id="PF00730">
    <property type="entry name" value="HhH-GPD"/>
    <property type="match status" value="1"/>
</dbReference>
<dbReference type="GO" id="GO:0012505">
    <property type="term" value="C:endomembrane system"/>
    <property type="evidence" value="ECO:0007669"/>
    <property type="project" value="UniProtKB-SubCell"/>
</dbReference>
<comment type="similarity">
    <text evidence="7">Belongs to the Nth/MutY family.</text>
</comment>
<feature type="transmembrane region" description="Helical" evidence="42">
    <location>
        <begin position="828"/>
        <end position="849"/>
    </location>
</feature>
<gene>
    <name evidence="45" type="primary">metG</name>
    <name evidence="45" type="ORF">SPIL2461_LOCUS103</name>
</gene>
<feature type="domain" description="4Fe-4S ferredoxin-type" evidence="44">
    <location>
        <begin position="886"/>
        <end position="915"/>
    </location>
</feature>
<dbReference type="InterPro" id="IPR004338">
    <property type="entry name" value="NqrB/RnfD"/>
</dbReference>
<dbReference type="Pfam" id="PF03116">
    <property type="entry name" value="NQR2_RnfD_RnfE"/>
    <property type="match status" value="1"/>
</dbReference>
<keyword evidence="20" id="KW-0479">Metal-binding</keyword>
<dbReference type="InterPro" id="IPR005759">
    <property type="entry name" value="Nth"/>
</dbReference>
<keyword evidence="16" id="KW-0436">Ligase</keyword>
<comment type="subunit">
    <text evidence="8">Homodimer.</text>
</comment>
<feature type="region of interest" description="Disordered" evidence="41">
    <location>
        <begin position="542"/>
        <end position="565"/>
    </location>
</feature>
<dbReference type="OrthoDB" id="5844513at2759"/>
<proteinExistence type="inferred from homology"/>
<comment type="function">
    <text evidence="3">Is required not only for elongation of protein synthesis but also for the initiation of all mRNA translation through initiator tRNA(fMet) aminoacylation.</text>
</comment>
<evidence type="ECO:0000256" key="33">
    <source>
        <dbReference type="ARBA" id="ARBA00023136"/>
    </source>
</evidence>
<dbReference type="NCBIfam" id="TIGR01943">
    <property type="entry name" value="rnfA"/>
    <property type="match status" value="1"/>
</dbReference>
<dbReference type="GO" id="GO:0000703">
    <property type="term" value="F:oxidized pyrimidine nucleobase lesion DNA N-glycosylase activity"/>
    <property type="evidence" value="ECO:0007669"/>
    <property type="project" value="UniProtKB-ARBA"/>
</dbReference>
<dbReference type="EMBL" id="CAJNIZ010000001">
    <property type="protein sequence ID" value="CAE7149250.1"/>
    <property type="molecule type" value="Genomic_DNA"/>
</dbReference>
<dbReference type="Gene3D" id="1.10.1670.10">
    <property type="entry name" value="Helix-hairpin-Helix base-excision DNA repair enzymes (C-terminal)"/>
    <property type="match status" value="1"/>
</dbReference>
<feature type="transmembrane region" description="Helical" evidence="42">
    <location>
        <begin position="969"/>
        <end position="990"/>
    </location>
</feature>
<protein>
    <recommendedName>
        <fullName evidence="10">Methionine--tRNA ligase</fullName>
        <ecNumber evidence="9">6.1.1.10</ecNumber>
    </recommendedName>
    <alternativeName>
        <fullName evidence="38">Methionyl-tRNA synthetase</fullName>
    </alternativeName>
</protein>
<evidence type="ECO:0000256" key="42">
    <source>
        <dbReference type="SAM" id="Phobius"/>
    </source>
</evidence>
<dbReference type="SUPFAM" id="SSF52374">
    <property type="entry name" value="Nucleotidylyl transferase"/>
    <property type="match status" value="1"/>
</dbReference>
<dbReference type="Pfam" id="PF00633">
    <property type="entry name" value="HHH"/>
    <property type="match status" value="1"/>
</dbReference>
<dbReference type="Pfam" id="PF14697">
    <property type="entry name" value="Fer4_21"/>
    <property type="match status" value="1"/>
</dbReference>
<dbReference type="NCBIfam" id="TIGR01946">
    <property type="entry name" value="rnfD"/>
    <property type="match status" value="1"/>
</dbReference>
<dbReference type="NCBIfam" id="TIGR00398">
    <property type="entry name" value="metG"/>
    <property type="match status" value="1"/>
</dbReference>
<evidence type="ECO:0000256" key="15">
    <source>
        <dbReference type="ARBA" id="ARBA00022555"/>
    </source>
</evidence>
<dbReference type="PRINTS" id="PR01041">
    <property type="entry name" value="TRNASYNTHMET"/>
</dbReference>
<dbReference type="PROSITE" id="PS00178">
    <property type="entry name" value="AA_TRNA_LIGASE_I"/>
    <property type="match status" value="1"/>
</dbReference>
<dbReference type="CDD" id="cd07957">
    <property type="entry name" value="Anticodon_Ia_Met"/>
    <property type="match status" value="1"/>
</dbReference>
<dbReference type="GO" id="GO:0051539">
    <property type="term" value="F:4 iron, 4 sulfur cluster binding"/>
    <property type="evidence" value="ECO:0007669"/>
    <property type="project" value="UniProtKB-KW"/>
</dbReference>
<dbReference type="InterPro" id="IPR011293">
    <property type="entry name" value="Ion_transpt_RnfA/RsxA"/>
</dbReference>
<dbReference type="GO" id="GO:0006285">
    <property type="term" value="P:base-excision repair, AP site formation"/>
    <property type="evidence" value="ECO:0007669"/>
    <property type="project" value="UniProtKB-ARBA"/>
</dbReference>
<comment type="cofactor">
    <cofactor evidence="1">
        <name>Zn(2+)</name>
        <dbReference type="ChEBI" id="CHEBI:29105"/>
    </cofactor>
</comment>
<dbReference type="Gene3D" id="1.10.730.10">
    <property type="entry name" value="Isoleucyl-tRNA Synthetase, Domain 1"/>
    <property type="match status" value="1"/>
</dbReference>